<keyword evidence="5" id="KW-1185">Reference proteome</keyword>
<dbReference type="Pfam" id="PF03972">
    <property type="entry name" value="MmgE_PrpD_N"/>
    <property type="match status" value="1"/>
</dbReference>
<dbReference type="InterPro" id="IPR005656">
    <property type="entry name" value="MmgE_PrpD"/>
</dbReference>
<dbReference type="RefSeq" id="WP_165120001.1">
    <property type="nucleotide sequence ID" value="NZ_JAAKZG010000010.1"/>
</dbReference>
<dbReference type="Pfam" id="PF19305">
    <property type="entry name" value="MmgE_PrpD_C"/>
    <property type="match status" value="1"/>
</dbReference>
<dbReference type="InterPro" id="IPR042183">
    <property type="entry name" value="MmgE/PrpD_sf_1"/>
</dbReference>
<comment type="caution">
    <text evidence="4">The sequence shown here is derived from an EMBL/GenBank/DDBJ whole genome shotgun (WGS) entry which is preliminary data.</text>
</comment>
<dbReference type="PANTHER" id="PTHR16943">
    <property type="entry name" value="2-METHYLCITRATE DEHYDRATASE-RELATED"/>
    <property type="match status" value="1"/>
</dbReference>
<comment type="similarity">
    <text evidence="1">Belongs to the PrpD family.</text>
</comment>
<proteinExistence type="inferred from homology"/>
<name>A0A7C9V994_9HYPH</name>
<reference evidence="4 5" key="1">
    <citation type="submission" date="2020-02" db="EMBL/GenBank/DDBJ databases">
        <title>Genome sequence of the type strain CGMCC 1.15528 of Mesorhizobium zhangyense.</title>
        <authorList>
            <person name="Gao J."/>
            <person name="Sun J."/>
        </authorList>
    </citation>
    <scope>NUCLEOTIDE SEQUENCE [LARGE SCALE GENOMIC DNA]</scope>
    <source>
        <strain evidence="4 5">CGMCC 1.15528</strain>
    </source>
</reference>
<feature type="domain" description="MmgE/PrpD C-terminal" evidence="3">
    <location>
        <begin position="271"/>
        <end position="417"/>
    </location>
</feature>
<dbReference type="Gene3D" id="3.30.1330.120">
    <property type="entry name" value="2-methylcitrate dehydratase PrpD"/>
    <property type="match status" value="1"/>
</dbReference>
<dbReference type="EMBL" id="JAAKZG010000010">
    <property type="protein sequence ID" value="NGN43584.1"/>
    <property type="molecule type" value="Genomic_DNA"/>
</dbReference>
<dbReference type="PANTHER" id="PTHR16943:SF8">
    <property type="entry name" value="2-METHYLCITRATE DEHYDRATASE"/>
    <property type="match status" value="1"/>
</dbReference>
<sequence>MTASATREQGVSARLAAFAARRAPVPRRVRDEAIRSIMNGFATGLAGCRDAATTHARTVMGRFSSGADASVIGHADRYDILTAAFLNAISINVFDFDDTHPGTILHPTAPVLPVLLALAEKMPVSGRDFLDAFAVGVEVECRIANAVSPGHYRRGWHITASCGVFGATAAAGRILGLDADKMLHALGIASAQASGLVETLGSMAKSVGVGNAARNGIVAALLAQDGMRGPELPLEGPRGFLRVTCDDPKFSCLTDGLGESWELLRNTYKPYPCGVVLNPVIEAALGLASASGFDPSLVETGTVRGHALLAERADRPIIREGREAQVSAQHAIAVCLLHGKAGLPEFSDAAVADAANAAFRKKVQVVIDPEMPVGAAQVELHMASGETLLSRIDKARGDSERPLTNAEIEAKLRDLVAFGAPGVKPDPLIAAILSIDLTDDMSGLARLATP</sequence>
<accession>A0A7C9V994</accession>
<dbReference type="SUPFAM" id="SSF103378">
    <property type="entry name" value="2-methylcitrate dehydratase PrpD"/>
    <property type="match status" value="1"/>
</dbReference>
<gene>
    <name evidence="4" type="ORF">G6N74_21165</name>
</gene>
<dbReference type="GO" id="GO:0016829">
    <property type="term" value="F:lyase activity"/>
    <property type="evidence" value="ECO:0007669"/>
    <property type="project" value="InterPro"/>
</dbReference>
<dbReference type="Proteomes" id="UP000481252">
    <property type="component" value="Unassembled WGS sequence"/>
</dbReference>
<feature type="domain" description="MmgE/PrpD N-terminal" evidence="2">
    <location>
        <begin position="18"/>
        <end position="251"/>
    </location>
</feature>
<dbReference type="InterPro" id="IPR045337">
    <property type="entry name" value="MmgE_PrpD_C"/>
</dbReference>
<organism evidence="4 5">
    <name type="scientific">Mesorhizobium zhangyense</name>
    <dbReference type="NCBI Taxonomy" id="1776730"/>
    <lineage>
        <taxon>Bacteria</taxon>
        <taxon>Pseudomonadati</taxon>
        <taxon>Pseudomonadota</taxon>
        <taxon>Alphaproteobacteria</taxon>
        <taxon>Hyphomicrobiales</taxon>
        <taxon>Phyllobacteriaceae</taxon>
        <taxon>Mesorhizobium</taxon>
    </lineage>
</organism>
<evidence type="ECO:0000256" key="1">
    <source>
        <dbReference type="ARBA" id="ARBA00006174"/>
    </source>
</evidence>
<dbReference type="InterPro" id="IPR045336">
    <property type="entry name" value="MmgE_PrpD_N"/>
</dbReference>
<evidence type="ECO:0000259" key="3">
    <source>
        <dbReference type="Pfam" id="PF19305"/>
    </source>
</evidence>
<evidence type="ECO:0000259" key="2">
    <source>
        <dbReference type="Pfam" id="PF03972"/>
    </source>
</evidence>
<dbReference type="InterPro" id="IPR036148">
    <property type="entry name" value="MmgE/PrpD_sf"/>
</dbReference>
<evidence type="ECO:0000313" key="5">
    <source>
        <dbReference type="Proteomes" id="UP000481252"/>
    </source>
</evidence>
<protein>
    <submittedName>
        <fullName evidence="4">MmgE/PrpD family protein</fullName>
    </submittedName>
</protein>
<dbReference type="AlphaFoldDB" id="A0A7C9V994"/>
<dbReference type="InterPro" id="IPR042188">
    <property type="entry name" value="MmgE/PrpD_sf_2"/>
</dbReference>
<dbReference type="Gene3D" id="1.10.4100.10">
    <property type="entry name" value="2-methylcitrate dehydratase PrpD"/>
    <property type="match status" value="1"/>
</dbReference>
<evidence type="ECO:0000313" key="4">
    <source>
        <dbReference type="EMBL" id="NGN43584.1"/>
    </source>
</evidence>